<dbReference type="Proteomes" id="UP000836597">
    <property type="component" value="Chromosome"/>
</dbReference>
<dbReference type="SUPFAM" id="SSF51735">
    <property type="entry name" value="NAD(P)-binding Rossmann-fold domains"/>
    <property type="match status" value="1"/>
</dbReference>
<dbReference type="CDD" id="cd24146">
    <property type="entry name" value="nat-AmDH_N_like"/>
    <property type="match status" value="1"/>
</dbReference>
<reference evidence="3" key="1">
    <citation type="submission" date="2014-11" db="EMBL/GenBank/DDBJ databases">
        <authorList>
            <person name="Hornung B.V."/>
        </authorList>
    </citation>
    <scope>NUCLEOTIDE SEQUENCE</scope>
    <source>
        <strain evidence="3">INE</strain>
    </source>
</reference>
<evidence type="ECO:0000313" key="2">
    <source>
        <dbReference type="EMBL" id="CAA7600194.1"/>
    </source>
</evidence>
<keyword evidence="4" id="KW-1185">Reference proteome</keyword>
<dbReference type="InterPro" id="IPR036291">
    <property type="entry name" value="NAD(P)-bd_dom_sf"/>
</dbReference>
<reference evidence="2" key="2">
    <citation type="submission" date="2020-01" db="EMBL/GenBank/DDBJ databases">
        <authorList>
            <person name="Hornung B."/>
        </authorList>
    </citation>
    <scope>NUCLEOTIDE SEQUENCE</scope>
    <source>
        <strain evidence="2">PacBioINE</strain>
    </source>
</reference>
<evidence type="ECO:0000313" key="3">
    <source>
        <dbReference type="EMBL" id="CEJ09572.1"/>
    </source>
</evidence>
<dbReference type="EMBL" id="LR746496">
    <property type="protein sequence ID" value="CAA7600194.1"/>
    <property type="molecule type" value="Genomic_DNA"/>
</dbReference>
<keyword evidence="2" id="KW-0560">Oxidoreductase</keyword>
<dbReference type="Gene3D" id="3.40.50.720">
    <property type="entry name" value="NAD(P)-binding Rossmann-like Domain"/>
    <property type="match status" value="1"/>
</dbReference>
<feature type="domain" description="2,4-diaminopentanoate dehydrogenase C-terminal" evidence="1">
    <location>
        <begin position="152"/>
        <end position="356"/>
    </location>
</feature>
<protein>
    <submittedName>
        <fullName evidence="2">4-hydroxy-tetrahydrodipicolinate reductase</fullName>
        <ecNumber evidence="2 3">1.17.1.8</ecNumber>
    </submittedName>
    <submittedName>
        <fullName evidence="3">Dihydrodipicolinate reductase</fullName>
    </submittedName>
</protein>
<name>A0A8S0WLU3_9FIRM</name>
<dbReference type="EMBL" id="CDGJ01000134">
    <property type="protein sequence ID" value="CEJ09572.1"/>
    <property type="molecule type" value="Genomic_DNA"/>
</dbReference>
<dbReference type="InterPro" id="IPR045760">
    <property type="entry name" value="DAP_DH_C"/>
</dbReference>
<dbReference type="KEGG" id="aacx:DEACI_0846"/>
<evidence type="ECO:0000313" key="4">
    <source>
        <dbReference type="Proteomes" id="UP001071230"/>
    </source>
</evidence>
<dbReference type="AlphaFoldDB" id="A0A8S0WLU3"/>
<accession>A0A8S0WLU3</accession>
<dbReference type="RefSeq" id="WP_240983901.1">
    <property type="nucleotide sequence ID" value="NZ_CDGJ01000134.1"/>
</dbReference>
<dbReference type="EC" id="1.17.1.8" evidence="2 3"/>
<proteinExistence type="predicted"/>
<evidence type="ECO:0000259" key="1">
    <source>
        <dbReference type="Pfam" id="PF19328"/>
    </source>
</evidence>
<organism evidence="2">
    <name type="scientific">Acididesulfobacillus acetoxydans</name>
    <dbReference type="NCBI Taxonomy" id="1561005"/>
    <lineage>
        <taxon>Bacteria</taxon>
        <taxon>Bacillati</taxon>
        <taxon>Bacillota</taxon>
        <taxon>Clostridia</taxon>
        <taxon>Eubacteriales</taxon>
        <taxon>Peptococcaceae</taxon>
        <taxon>Acididesulfobacillus</taxon>
    </lineage>
</organism>
<dbReference type="GO" id="GO:0008839">
    <property type="term" value="F:4-hydroxy-tetrahydrodipicolinate reductase"/>
    <property type="evidence" value="ECO:0007669"/>
    <property type="project" value="UniProtKB-EC"/>
</dbReference>
<dbReference type="Proteomes" id="UP001071230">
    <property type="component" value="Unassembled WGS sequence"/>
</dbReference>
<dbReference type="NCBIfam" id="NF040740">
    <property type="entry name" value="ornith_Ord"/>
    <property type="match status" value="1"/>
</dbReference>
<sequence>MTTPIQVVQWGLGAMGSGMARLLRQKDGIEIVAAFDRDANKIGQDLGAFLGGEKNGVLIQAPPLTEADGPEAGRPAGKWPQRADLVLLATSSFTREVAPQIKEALRQGLNVISIAEEMAYPYAREEGLAREIDQEAGSRGVSVLGTGINPGFVLDTLVLALTGPCLEVKKIKATRINDLSPFGPTVMRTQGVGTTVDEFAAGLASGAIVGHVGFRESIHLIAKALGWRLERIEEQRSPIVAKVRRETPYVKVEPGQVAGCRHTAVGYVGGEAKIELIHPQQVLPQVEGAETGDYIEISGKPSLNLMIKPEIPGGLGTMAMAVNMIPQVLAARPGLLSMAELPLPSALLGDVREILKWRKGE</sequence>
<dbReference type="Pfam" id="PF19328">
    <property type="entry name" value="DAP_DH_C"/>
    <property type="match status" value="1"/>
</dbReference>
<gene>
    <name evidence="2" type="ORF">DEACI_0846</name>
    <name evidence="3" type="ORF">DEACI_4057</name>
</gene>